<gene>
    <name evidence="1" type="ORF">ONZ43_g2776</name>
</gene>
<dbReference type="Proteomes" id="UP001153334">
    <property type="component" value="Unassembled WGS sequence"/>
</dbReference>
<evidence type="ECO:0000313" key="2">
    <source>
        <dbReference type="Proteomes" id="UP001153334"/>
    </source>
</evidence>
<reference evidence="1" key="1">
    <citation type="submission" date="2022-11" db="EMBL/GenBank/DDBJ databases">
        <title>Genome Sequence of Nemania bipapillata.</title>
        <authorList>
            <person name="Buettner E."/>
        </authorList>
    </citation>
    <scope>NUCLEOTIDE SEQUENCE</scope>
    <source>
        <strain evidence="1">CP14</strain>
    </source>
</reference>
<accession>A0ACC2IZB3</accession>
<organism evidence="1 2">
    <name type="scientific">Nemania bipapillata</name>
    <dbReference type="NCBI Taxonomy" id="110536"/>
    <lineage>
        <taxon>Eukaryota</taxon>
        <taxon>Fungi</taxon>
        <taxon>Dikarya</taxon>
        <taxon>Ascomycota</taxon>
        <taxon>Pezizomycotina</taxon>
        <taxon>Sordariomycetes</taxon>
        <taxon>Xylariomycetidae</taxon>
        <taxon>Xylariales</taxon>
        <taxon>Xylariaceae</taxon>
        <taxon>Nemania</taxon>
    </lineage>
</organism>
<name>A0ACC2IZB3_9PEZI</name>
<dbReference type="EMBL" id="JAPESX010000600">
    <property type="protein sequence ID" value="KAJ8120535.1"/>
    <property type="molecule type" value="Genomic_DNA"/>
</dbReference>
<proteinExistence type="predicted"/>
<sequence length="549" mass="61958">MDPILRNTLRYTISAREYETLHRYVISRSRILRKRAPTVNTVEKYINGEGDRRSSVSRDPPKGKGKGKGKDKAPPRGLQPGGGGGDNHNVRAIRHALRVFVATGLGAKAYEILLARVKGQKESSSSPKKQPFYKSSPLRLSLSLSTILLLYRLLFRFFTRLRAQLLDPAAAPFRQRNPRTSNTLTSPYAPAVGASLAGLALGIFPAQQLRLTIMISVMFRALEFGWNLLEDEGSIWGFRTRAGGKGLVKRERPWWFGSWMLQPVAMGQLLHATVFDRESSPAGFLDLIFKHTTTYLHSAPENLPSGVKWPNPWDIIDNLAEMAKLNWPPFTSPTLFPNQPTLPATLTALAPITSQAYPIITSLSCASLHPADPSCLRNYVTFWVRSFPHLGRFFLIFYSMLMLPRALRLTTFATGAMSTAWASICFFQTWLPRTFLPTQRFFLGGFIAGLWAFVERREGRSIFLYTARTSVDSLWKVGVKRRWWRAMRGGDVWLFALALAITGAVYERDARAIREANVRKGISWLRGTGFRDWGLEEEDELEVGDEKEE</sequence>
<keyword evidence="2" id="KW-1185">Reference proteome</keyword>
<evidence type="ECO:0000313" key="1">
    <source>
        <dbReference type="EMBL" id="KAJ8120535.1"/>
    </source>
</evidence>
<protein>
    <submittedName>
        <fullName evidence="1">Uncharacterized protein</fullName>
    </submittedName>
</protein>
<comment type="caution">
    <text evidence="1">The sequence shown here is derived from an EMBL/GenBank/DDBJ whole genome shotgun (WGS) entry which is preliminary data.</text>
</comment>